<accession>A0A8H6RA29</accession>
<evidence type="ECO:0000256" key="1">
    <source>
        <dbReference type="SAM" id="Coils"/>
    </source>
</evidence>
<feature type="transmembrane region" description="Helical" evidence="3">
    <location>
        <begin position="488"/>
        <end position="509"/>
    </location>
</feature>
<dbReference type="PANTHER" id="PTHR32258">
    <property type="entry name" value="PROTEIN NETWORKED 4A"/>
    <property type="match status" value="1"/>
</dbReference>
<keyword evidence="5" id="KW-1185">Reference proteome</keyword>
<keyword evidence="3" id="KW-1133">Transmembrane helix</keyword>
<evidence type="ECO:0000256" key="3">
    <source>
        <dbReference type="SAM" id="Phobius"/>
    </source>
</evidence>
<gene>
    <name evidence="4" type="ORF">HII31_12046</name>
</gene>
<dbReference type="EMBL" id="JABCIY010000249">
    <property type="protein sequence ID" value="KAF7186637.1"/>
    <property type="molecule type" value="Genomic_DNA"/>
</dbReference>
<feature type="coiled-coil region" evidence="1">
    <location>
        <begin position="394"/>
        <end position="460"/>
    </location>
</feature>
<proteinExistence type="predicted"/>
<keyword evidence="1" id="KW-0175">Coiled coil</keyword>
<feature type="coiled-coil region" evidence="1">
    <location>
        <begin position="284"/>
        <end position="361"/>
    </location>
</feature>
<dbReference type="OrthoDB" id="10475487at2759"/>
<sequence>MPPEESAPVTSRQGAKLNSARRLSQRSAEELFNMAFGTKSTPSPIPIGDPNAQVSRRAVAPSRGLQTRSAPPEEPPSPTLSVGPSRLSVRSLRNGSSLVARPAGRQAQVEVSSTPKDFSVSNAEHDRLKADVTQAKTTITGFNSGRLGNVAELSTLEAQLQRIRRVFQEMDEELTESGAELLALTSAVSRLEQEKRAEAQSSLAISKALQDELASAKVENVSLVQAQKDSQDRAARNAQQLRDEIMSLEQDKYFLNEFCMAKQTEANNLNDDFKAQWEFWETQLESLKSANDSLQQTIERQSEEATQQSREHQSIVDDLKEEHASLIEHQQQQHSEYLDKIDDLEDERTALQEEAARLREEHYASLKEAGDTIDGLQQEVLALGEANSTLEEHLSQAQFTVESLTLRAEELEETTQHVEQEYNNQAEHRQTVLKNAEAQNQRLLQELELAGSLLNKAKEETVAAIENGKKKEAAAARDLEKEGRAGSLALAFVFGVVMGFIALFGFYYCKEMEEI</sequence>
<name>A0A8H6RA29_9PEZI</name>
<organism evidence="4 5">
    <name type="scientific">Pseudocercospora fuligena</name>
    <dbReference type="NCBI Taxonomy" id="685502"/>
    <lineage>
        <taxon>Eukaryota</taxon>
        <taxon>Fungi</taxon>
        <taxon>Dikarya</taxon>
        <taxon>Ascomycota</taxon>
        <taxon>Pezizomycotina</taxon>
        <taxon>Dothideomycetes</taxon>
        <taxon>Dothideomycetidae</taxon>
        <taxon>Mycosphaerellales</taxon>
        <taxon>Mycosphaerellaceae</taxon>
        <taxon>Pseudocercospora</taxon>
    </lineage>
</organism>
<reference evidence="4" key="1">
    <citation type="submission" date="2020-04" db="EMBL/GenBank/DDBJ databases">
        <title>Draft genome resource of the tomato pathogen Pseudocercospora fuligena.</title>
        <authorList>
            <person name="Zaccaron A."/>
        </authorList>
    </citation>
    <scope>NUCLEOTIDE SEQUENCE</scope>
    <source>
        <strain evidence="4">PF001</strain>
    </source>
</reference>
<evidence type="ECO:0000256" key="2">
    <source>
        <dbReference type="SAM" id="MobiDB-lite"/>
    </source>
</evidence>
<feature type="region of interest" description="Disordered" evidence="2">
    <location>
        <begin position="1"/>
        <end position="86"/>
    </location>
</feature>
<protein>
    <submittedName>
        <fullName evidence="4">Uncharacterized protein</fullName>
    </submittedName>
</protein>
<keyword evidence="3" id="KW-0472">Membrane</keyword>
<dbReference type="Proteomes" id="UP000660729">
    <property type="component" value="Unassembled WGS sequence"/>
</dbReference>
<evidence type="ECO:0000313" key="4">
    <source>
        <dbReference type="EMBL" id="KAF7186637.1"/>
    </source>
</evidence>
<feature type="coiled-coil region" evidence="1">
    <location>
        <begin position="224"/>
        <end position="251"/>
    </location>
</feature>
<evidence type="ECO:0000313" key="5">
    <source>
        <dbReference type="Proteomes" id="UP000660729"/>
    </source>
</evidence>
<comment type="caution">
    <text evidence="4">The sequence shown here is derived from an EMBL/GenBank/DDBJ whole genome shotgun (WGS) entry which is preliminary data.</text>
</comment>
<dbReference type="AlphaFoldDB" id="A0A8H6RA29"/>
<dbReference type="InterPro" id="IPR051861">
    <property type="entry name" value="NET_actin-binding_domain"/>
</dbReference>
<keyword evidence="3" id="KW-0812">Transmembrane</keyword>
<dbReference type="PANTHER" id="PTHR32258:SF28">
    <property type="entry name" value="PROTEIN NETWORKED 3A-RELATED"/>
    <property type="match status" value="1"/>
</dbReference>